<sequence>MKVQIEFQESNNRLIGDATFSLSITDVPVLNMNVLNGLYEMVERAYLDYHKMRNKRDMPAEGIEFIRNNPQGIG</sequence>
<dbReference type="AlphaFoldDB" id="A0A1M6FIV1"/>
<proteinExistence type="predicted"/>
<evidence type="ECO:0000313" key="2">
    <source>
        <dbReference type="Proteomes" id="UP000184192"/>
    </source>
</evidence>
<dbReference type="GeneID" id="92715064"/>
<name>A0A1M6FIV1_9BACE</name>
<organism evidence="1 2">
    <name type="scientific">Bacteroides stercorirosoris</name>
    <dbReference type="NCBI Taxonomy" id="871324"/>
    <lineage>
        <taxon>Bacteria</taxon>
        <taxon>Pseudomonadati</taxon>
        <taxon>Bacteroidota</taxon>
        <taxon>Bacteroidia</taxon>
        <taxon>Bacteroidales</taxon>
        <taxon>Bacteroidaceae</taxon>
        <taxon>Bacteroides</taxon>
    </lineage>
</organism>
<dbReference type="RefSeq" id="WP_139261850.1">
    <property type="nucleotide sequence ID" value="NZ_FQZN01000012.1"/>
</dbReference>
<keyword evidence="2" id="KW-1185">Reference proteome</keyword>
<dbReference type="EMBL" id="FQZN01000012">
    <property type="protein sequence ID" value="SHI97595.1"/>
    <property type="molecule type" value="Genomic_DNA"/>
</dbReference>
<dbReference type="Proteomes" id="UP000184192">
    <property type="component" value="Unassembled WGS sequence"/>
</dbReference>
<reference evidence="2" key="1">
    <citation type="submission" date="2016-11" db="EMBL/GenBank/DDBJ databases">
        <authorList>
            <person name="Varghese N."/>
            <person name="Submissions S."/>
        </authorList>
    </citation>
    <scope>NUCLEOTIDE SEQUENCE [LARGE SCALE GENOMIC DNA]</scope>
    <source>
        <strain evidence="2">DSM 26884</strain>
    </source>
</reference>
<evidence type="ECO:0000313" key="1">
    <source>
        <dbReference type="EMBL" id="SHI97595.1"/>
    </source>
</evidence>
<gene>
    <name evidence="1" type="ORF">SAMN05444350_11255</name>
</gene>
<protein>
    <submittedName>
        <fullName evidence="1">Uncharacterized protein</fullName>
    </submittedName>
</protein>
<accession>A0A1M6FIV1</accession>